<comment type="caution">
    <text evidence="3">Lacks conserved residue(s) required for the propagation of feature annotation.</text>
</comment>
<feature type="non-terminal residue" evidence="5">
    <location>
        <position position="85"/>
    </location>
</feature>
<keyword evidence="1 3" id="KW-0547">Nucleotide-binding</keyword>
<dbReference type="PANTHER" id="PTHR22683">
    <property type="entry name" value="SPORULATION PROTEIN RELATED"/>
    <property type="match status" value="1"/>
</dbReference>
<evidence type="ECO:0000313" key="5">
    <source>
        <dbReference type="EMBL" id="PJF33033.1"/>
    </source>
</evidence>
<evidence type="ECO:0000313" key="6">
    <source>
        <dbReference type="Proteomes" id="UP000229681"/>
    </source>
</evidence>
<dbReference type="GO" id="GO:0003677">
    <property type="term" value="F:DNA binding"/>
    <property type="evidence" value="ECO:0007669"/>
    <property type="project" value="InterPro"/>
</dbReference>
<dbReference type="SUPFAM" id="SSF52540">
    <property type="entry name" value="P-loop containing nucleoside triphosphate hydrolases"/>
    <property type="match status" value="1"/>
</dbReference>
<dbReference type="GO" id="GO:0005524">
    <property type="term" value="F:ATP binding"/>
    <property type="evidence" value="ECO:0007669"/>
    <property type="project" value="UniProtKB-UniRule"/>
</dbReference>
<gene>
    <name evidence="5" type="ORF">CUN49_19595</name>
</gene>
<sequence>MVIIVDEFAELTASLPNFLDELVATVRVGRSLGMHLVLATQRPSGHVTAEMKANLNFRICLRVQTPDESQEIIRRPDAAFLPPEV</sequence>
<dbReference type="EMBL" id="PGTM01001168">
    <property type="protein sequence ID" value="PJF33033.1"/>
    <property type="molecule type" value="Genomic_DNA"/>
</dbReference>
<protein>
    <recommendedName>
        <fullName evidence="4">FtsK domain-containing protein</fullName>
    </recommendedName>
</protein>
<evidence type="ECO:0000256" key="2">
    <source>
        <dbReference type="ARBA" id="ARBA00022840"/>
    </source>
</evidence>
<dbReference type="InterPro" id="IPR027417">
    <property type="entry name" value="P-loop_NTPase"/>
</dbReference>
<comment type="caution">
    <text evidence="5">The sequence shown here is derived from an EMBL/GenBank/DDBJ whole genome shotgun (WGS) entry which is preliminary data.</text>
</comment>
<keyword evidence="2 3" id="KW-0067">ATP-binding</keyword>
<dbReference type="PROSITE" id="PS50901">
    <property type="entry name" value="FTSK"/>
    <property type="match status" value="1"/>
</dbReference>
<dbReference type="InterPro" id="IPR002543">
    <property type="entry name" value="FtsK_dom"/>
</dbReference>
<dbReference type="Proteomes" id="UP000229681">
    <property type="component" value="Unassembled WGS sequence"/>
</dbReference>
<dbReference type="Gene3D" id="3.40.50.300">
    <property type="entry name" value="P-loop containing nucleotide triphosphate hydrolases"/>
    <property type="match status" value="1"/>
</dbReference>
<proteinExistence type="predicted"/>
<dbReference type="InterPro" id="IPR050206">
    <property type="entry name" value="FtsK/SpoIIIE/SftA"/>
</dbReference>
<organism evidence="5 6">
    <name type="scientific">Candidatus Thermofonsia Clade 1 bacterium</name>
    <dbReference type="NCBI Taxonomy" id="2364210"/>
    <lineage>
        <taxon>Bacteria</taxon>
        <taxon>Bacillati</taxon>
        <taxon>Chloroflexota</taxon>
        <taxon>Candidatus Thermofontia</taxon>
        <taxon>Candidatus Thermofonsia Clade 1</taxon>
    </lineage>
</organism>
<feature type="domain" description="FtsK" evidence="4">
    <location>
        <begin position="1"/>
        <end position="70"/>
    </location>
</feature>
<name>A0A2M8P662_9CHLR</name>
<dbReference type="AlphaFoldDB" id="A0A2M8P662"/>
<reference evidence="5 6" key="1">
    <citation type="submission" date="2017-11" db="EMBL/GenBank/DDBJ databases">
        <title>Evolution of Phototrophy in the Chloroflexi Phylum Driven by Horizontal Gene Transfer.</title>
        <authorList>
            <person name="Ward L.M."/>
            <person name="Hemp J."/>
            <person name="Shih P.M."/>
            <person name="Mcglynn S.E."/>
            <person name="Fischer W."/>
        </authorList>
    </citation>
    <scope>NUCLEOTIDE SEQUENCE [LARGE SCALE GENOMIC DNA]</scope>
    <source>
        <strain evidence="5">JP3_13</strain>
    </source>
</reference>
<evidence type="ECO:0000259" key="4">
    <source>
        <dbReference type="PROSITE" id="PS50901"/>
    </source>
</evidence>
<evidence type="ECO:0000256" key="3">
    <source>
        <dbReference type="PROSITE-ProRule" id="PRU00289"/>
    </source>
</evidence>
<dbReference type="PANTHER" id="PTHR22683:SF1">
    <property type="entry name" value="TYPE VII SECRETION SYSTEM PROTEIN ESSC"/>
    <property type="match status" value="1"/>
</dbReference>
<accession>A0A2M8P662</accession>
<dbReference type="Pfam" id="PF01580">
    <property type="entry name" value="FtsK_SpoIIIE"/>
    <property type="match status" value="1"/>
</dbReference>
<evidence type="ECO:0000256" key="1">
    <source>
        <dbReference type="ARBA" id="ARBA00022741"/>
    </source>
</evidence>